<dbReference type="Pfam" id="PF16550">
    <property type="entry name" value="RPN13_C"/>
    <property type="match status" value="1"/>
</dbReference>
<dbReference type="InterPro" id="IPR038633">
    <property type="entry name" value="Rpn13/ADRM1_Pru_sf"/>
</dbReference>
<name>A0A165GZQ6_EXIGL</name>
<keyword evidence="3" id="KW-0963">Cytoplasm</keyword>
<accession>A0A165GZQ6</accession>
<evidence type="ECO:0000259" key="8">
    <source>
        <dbReference type="PROSITE" id="PS51917"/>
    </source>
</evidence>
<dbReference type="PROSITE" id="PS51917">
    <property type="entry name" value="PRU"/>
    <property type="match status" value="1"/>
</dbReference>
<comment type="subcellular location">
    <subcellularLocation>
        <location evidence="2">Cytoplasm</location>
    </subcellularLocation>
    <subcellularLocation>
        <location evidence="1">Nucleus</location>
    </subcellularLocation>
</comment>
<dbReference type="GO" id="GO:0005634">
    <property type="term" value="C:nucleus"/>
    <property type="evidence" value="ECO:0007669"/>
    <property type="project" value="UniProtKB-SubCell"/>
</dbReference>
<protein>
    <submittedName>
        <fullName evidence="9">Adhesion regulating molecule</fullName>
    </submittedName>
</protein>
<keyword evidence="5" id="KW-0539">Nucleus</keyword>
<gene>
    <name evidence="9" type="ORF">EXIGLDRAFT_719604</name>
</gene>
<dbReference type="FunFam" id="2.30.29.70:FF:000001">
    <property type="entry name" value="Proteasomal ubiquitin receptor ADRM1"/>
    <property type="match status" value="1"/>
</dbReference>
<dbReference type="FunCoup" id="A0A165GZQ6">
    <property type="interactions" value="110"/>
</dbReference>
<dbReference type="InterPro" id="IPR032368">
    <property type="entry name" value="RPN13_DEUBAD"/>
</dbReference>
<dbReference type="PANTHER" id="PTHR12225">
    <property type="entry name" value="ADHESION REGULATING MOLECULE 1 110 KDA CELL MEMBRANE GLYCOPROTEIN"/>
    <property type="match status" value="1"/>
</dbReference>
<dbReference type="Gene3D" id="1.10.2020.20">
    <property type="match status" value="1"/>
</dbReference>
<evidence type="ECO:0000313" key="9">
    <source>
        <dbReference type="EMBL" id="KZV91236.1"/>
    </source>
</evidence>
<dbReference type="STRING" id="1314781.A0A165GZQ6"/>
<evidence type="ECO:0000256" key="2">
    <source>
        <dbReference type="ARBA" id="ARBA00004496"/>
    </source>
</evidence>
<dbReference type="Proteomes" id="UP000077266">
    <property type="component" value="Unassembled WGS sequence"/>
</dbReference>
<keyword evidence="10" id="KW-1185">Reference proteome</keyword>
<evidence type="ECO:0000256" key="4">
    <source>
        <dbReference type="ARBA" id="ARBA00022942"/>
    </source>
</evidence>
<dbReference type="EMBL" id="KV426032">
    <property type="protein sequence ID" value="KZV91236.1"/>
    <property type="molecule type" value="Genomic_DNA"/>
</dbReference>
<dbReference type="OrthoDB" id="340431at2759"/>
<evidence type="ECO:0000313" key="10">
    <source>
        <dbReference type="Proteomes" id="UP000077266"/>
    </source>
</evidence>
<keyword evidence="4" id="KW-0647">Proteasome</keyword>
<dbReference type="InterPro" id="IPR044867">
    <property type="entry name" value="DEUBAD_dom"/>
</dbReference>
<dbReference type="GO" id="GO:0061133">
    <property type="term" value="F:endopeptidase activator activity"/>
    <property type="evidence" value="ECO:0007669"/>
    <property type="project" value="TreeGrafter"/>
</dbReference>
<dbReference type="GO" id="GO:0070628">
    <property type="term" value="F:proteasome binding"/>
    <property type="evidence" value="ECO:0007669"/>
    <property type="project" value="TreeGrafter"/>
</dbReference>
<dbReference type="Gene3D" id="2.30.29.70">
    <property type="entry name" value="Proteasomal ubiquitin receptor Rpn13/ADRM1"/>
    <property type="match status" value="1"/>
</dbReference>
<sequence>MSAPTVAFKAGRLFRRGDTNWVDPQPEKGVVLVTATEDGLIQWQWKNRTTNALDEDLLIFPSDTTFSQVAQSAWGRTYVLAFSSSDQKHFYWLQDASSARDDQIVHNVNGVLQDASFEPTWSTPAASSSSTAAAGSSRDDTLRRLREILTRGGSASGAGLTVEPPSVALSDVLTPANLAPIFADEALARSLFPFLPADLPSPPTPATLQQVVSSPQFQAAVRELDRALSTGLLADLVRGLGLPASAGESAEAFIRAVAEQAGNGGEERMDTD</sequence>
<proteinExistence type="predicted"/>
<evidence type="ECO:0000256" key="6">
    <source>
        <dbReference type="SAM" id="MobiDB-lite"/>
    </source>
</evidence>
<dbReference type="InterPro" id="IPR044868">
    <property type="entry name" value="Rpn13/ADRM1_Pru"/>
</dbReference>
<dbReference type="GO" id="GO:0008541">
    <property type="term" value="C:proteasome regulatory particle, lid subcomplex"/>
    <property type="evidence" value="ECO:0007669"/>
    <property type="project" value="TreeGrafter"/>
</dbReference>
<organism evidence="9 10">
    <name type="scientific">Exidia glandulosa HHB12029</name>
    <dbReference type="NCBI Taxonomy" id="1314781"/>
    <lineage>
        <taxon>Eukaryota</taxon>
        <taxon>Fungi</taxon>
        <taxon>Dikarya</taxon>
        <taxon>Basidiomycota</taxon>
        <taxon>Agaricomycotina</taxon>
        <taxon>Agaricomycetes</taxon>
        <taxon>Auriculariales</taxon>
        <taxon>Exidiaceae</taxon>
        <taxon>Exidia</taxon>
    </lineage>
</organism>
<dbReference type="Pfam" id="PF04683">
    <property type="entry name" value="Rpn13_ADRM1_Pru"/>
    <property type="match status" value="1"/>
</dbReference>
<evidence type="ECO:0000256" key="1">
    <source>
        <dbReference type="ARBA" id="ARBA00004123"/>
    </source>
</evidence>
<dbReference type="PANTHER" id="PTHR12225:SF0">
    <property type="entry name" value="PROTEASOMAL UBIQUITIN RECEPTOR ADRM1"/>
    <property type="match status" value="1"/>
</dbReference>
<evidence type="ECO:0000259" key="7">
    <source>
        <dbReference type="PROSITE" id="PS51916"/>
    </source>
</evidence>
<feature type="domain" description="Pru" evidence="8">
    <location>
        <begin position="1"/>
        <end position="115"/>
    </location>
</feature>
<dbReference type="PROSITE" id="PS51916">
    <property type="entry name" value="DEUBAD"/>
    <property type="match status" value="1"/>
</dbReference>
<dbReference type="InParanoid" id="A0A165GZQ6"/>
<dbReference type="InterPro" id="IPR006773">
    <property type="entry name" value="Rpn13/ADRM1"/>
</dbReference>
<dbReference type="CDD" id="cd13314">
    <property type="entry name" value="PH_Rpn13"/>
    <property type="match status" value="1"/>
</dbReference>
<feature type="domain" description="DEUBAD" evidence="7">
    <location>
        <begin position="159"/>
        <end position="267"/>
    </location>
</feature>
<evidence type="ECO:0000256" key="5">
    <source>
        <dbReference type="ARBA" id="ARBA00023242"/>
    </source>
</evidence>
<reference evidence="9 10" key="1">
    <citation type="journal article" date="2016" name="Mol. Biol. Evol.">
        <title>Comparative Genomics of Early-Diverging Mushroom-Forming Fungi Provides Insights into the Origins of Lignocellulose Decay Capabilities.</title>
        <authorList>
            <person name="Nagy L.G."/>
            <person name="Riley R."/>
            <person name="Tritt A."/>
            <person name="Adam C."/>
            <person name="Daum C."/>
            <person name="Floudas D."/>
            <person name="Sun H."/>
            <person name="Yadav J.S."/>
            <person name="Pangilinan J."/>
            <person name="Larsson K.H."/>
            <person name="Matsuura K."/>
            <person name="Barry K."/>
            <person name="Labutti K."/>
            <person name="Kuo R."/>
            <person name="Ohm R.A."/>
            <person name="Bhattacharya S.S."/>
            <person name="Shirouzu T."/>
            <person name="Yoshinaga Y."/>
            <person name="Martin F.M."/>
            <person name="Grigoriev I.V."/>
            <person name="Hibbett D.S."/>
        </authorList>
    </citation>
    <scope>NUCLEOTIDE SEQUENCE [LARGE SCALE GENOMIC DNA]</scope>
    <source>
        <strain evidence="9 10">HHB12029</strain>
    </source>
</reference>
<dbReference type="AlphaFoldDB" id="A0A165GZQ6"/>
<dbReference type="GO" id="GO:0005737">
    <property type="term" value="C:cytoplasm"/>
    <property type="evidence" value="ECO:0007669"/>
    <property type="project" value="UniProtKB-SubCell"/>
</dbReference>
<feature type="compositionally biased region" description="Low complexity" evidence="6">
    <location>
        <begin position="122"/>
        <end position="136"/>
    </location>
</feature>
<feature type="region of interest" description="Disordered" evidence="6">
    <location>
        <begin position="119"/>
        <end position="139"/>
    </location>
</feature>
<evidence type="ECO:0000256" key="3">
    <source>
        <dbReference type="ARBA" id="ARBA00022490"/>
    </source>
</evidence>
<dbReference type="InterPro" id="IPR038108">
    <property type="entry name" value="RPN13_DEUBAD_sf"/>
</dbReference>